<dbReference type="InterPro" id="IPR011994">
    <property type="entry name" value="Cytidylate_kinase_dom"/>
</dbReference>
<dbReference type="AlphaFoldDB" id="A0A9D2MKD2"/>
<dbReference type="NCBIfam" id="TIGR00017">
    <property type="entry name" value="cmk"/>
    <property type="match status" value="1"/>
</dbReference>
<dbReference type="GO" id="GO:0005829">
    <property type="term" value="C:cytosol"/>
    <property type="evidence" value="ECO:0007669"/>
    <property type="project" value="TreeGrafter"/>
</dbReference>
<sequence length="226" mass="24687">MSNHRSIAIDGPSGAGKSTLARALAKALGYLYVDTGAIYRTVGLAAFRTGTDPEDGTAVTALLPGLDIGLGYGEDGEQRMYLNGEDVSQAIRQHEISRYASCVSALPQVRAFLLDRQRQLASEHDVVMDGRDIGTVVLPQADVKIFLTAAPEARARRRWLELQQRGQSADYEAVLRDVKERDEKDSTRSAAPLRQAEDAVLADTTQLDLQQSLDLLIHIAKEQLQA</sequence>
<feature type="domain" description="Cytidylate kinase" evidence="9">
    <location>
        <begin position="7"/>
        <end position="221"/>
    </location>
</feature>
<feature type="binding site" evidence="8">
    <location>
        <begin position="11"/>
        <end position="19"/>
    </location>
    <ligand>
        <name>ATP</name>
        <dbReference type="ChEBI" id="CHEBI:30616"/>
    </ligand>
</feature>
<evidence type="ECO:0000256" key="4">
    <source>
        <dbReference type="ARBA" id="ARBA00022777"/>
    </source>
</evidence>
<reference evidence="10" key="2">
    <citation type="submission" date="2021-04" db="EMBL/GenBank/DDBJ databases">
        <authorList>
            <person name="Gilroy R."/>
        </authorList>
    </citation>
    <scope>NUCLEOTIDE SEQUENCE</scope>
    <source>
        <strain evidence="10">CHK192-8294</strain>
    </source>
</reference>
<dbReference type="EMBL" id="DWXO01000032">
    <property type="protein sequence ID" value="HJB80006.1"/>
    <property type="molecule type" value="Genomic_DNA"/>
</dbReference>
<evidence type="ECO:0000256" key="3">
    <source>
        <dbReference type="ARBA" id="ARBA00022741"/>
    </source>
</evidence>
<dbReference type="PANTHER" id="PTHR21299">
    <property type="entry name" value="CYTIDYLATE KINASE/PANTOATE-BETA-ALANINE LIGASE"/>
    <property type="match status" value="1"/>
</dbReference>
<name>A0A9D2MKD2_9FIRM</name>
<dbReference type="InterPro" id="IPR027417">
    <property type="entry name" value="P-loop_NTPase"/>
</dbReference>
<dbReference type="GO" id="GO:0005524">
    <property type="term" value="F:ATP binding"/>
    <property type="evidence" value="ECO:0007669"/>
    <property type="project" value="UniProtKB-UniRule"/>
</dbReference>
<dbReference type="EC" id="2.7.4.25" evidence="8"/>
<evidence type="ECO:0000256" key="8">
    <source>
        <dbReference type="HAMAP-Rule" id="MF_00238"/>
    </source>
</evidence>
<comment type="catalytic activity">
    <reaction evidence="7 8">
        <text>CMP + ATP = CDP + ADP</text>
        <dbReference type="Rhea" id="RHEA:11600"/>
        <dbReference type="ChEBI" id="CHEBI:30616"/>
        <dbReference type="ChEBI" id="CHEBI:58069"/>
        <dbReference type="ChEBI" id="CHEBI:60377"/>
        <dbReference type="ChEBI" id="CHEBI:456216"/>
        <dbReference type="EC" id="2.7.4.25"/>
    </reaction>
</comment>
<evidence type="ECO:0000256" key="7">
    <source>
        <dbReference type="ARBA" id="ARBA00048478"/>
    </source>
</evidence>
<dbReference type="Gene3D" id="3.40.50.300">
    <property type="entry name" value="P-loop containing nucleotide triphosphate hydrolases"/>
    <property type="match status" value="1"/>
</dbReference>
<dbReference type="Proteomes" id="UP000823921">
    <property type="component" value="Unassembled WGS sequence"/>
</dbReference>
<keyword evidence="3 8" id="KW-0547">Nucleotide-binding</keyword>
<comment type="catalytic activity">
    <reaction evidence="6 8">
        <text>dCMP + ATP = dCDP + ADP</text>
        <dbReference type="Rhea" id="RHEA:25094"/>
        <dbReference type="ChEBI" id="CHEBI:30616"/>
        <dbReference type="ChEBI" id="CHEBI:57566"/>
        <dbReference type="ChEBI" id="CHEBI:58593"/>
        <dbReference type="ChEBI" id="CHEBI:456216"/>
        <dbReference type="EC" id="2.7.4.25"/>
    </reaction>
</comment>
<keyword evidence="2 8" id="KW-0808">Transferase</keyword>
<organism evidence="10 11">
    <name type="scientific">Candidatus Flavonifractor intestinigallinarum</name>
    <dbReference type="NCBI Taxonomy" id="2838586"/>
    <lineage>
        <taxon>Bacteria</taxon>
        <taxon>Bacillati</taxon>
        <taxon>Bacillota</taxon>
        <taxon>Clostridia</taxon>
        <taxon>Eubacteriales</taxon>
        <taxon>Oscillospiraceae</taxon>
        <taxon>Flavonifractor</taxon>
    </lineage>
</organism>
<comment type="similarity">
    <text evidence="1 8">Belongs to the cytidylate kinase family. Type 1 subfamily.</text>
</comment>
<dbReference type="CDD" id="cd02020">
    <property type="entry name" value="CMPK"/>
    <property type="match status" value="1"/>
</dbReference>
<gene>
    <name evidence="8 10" type="primary">cmk</name>
    <name evidence="10" type="ORF">H9712_03375</name>
</gene>
<dbReference type="GO" id="GO:0015949">
    <property type="term" value="P:nucleobase-containing small molecule interconversion"/>
    <property type="evidence" value="ECO:0007669"/>
    <property type="project" value="TreeGrafter"/>
</dbReference>
<comment type="subcellular location">
    <subcellularLocation>
        <location evidence="8">Cytoplasm</location>
    </subcellularLocation>
</comment>
<dbReference type="SUPFAM" id="SSF52540">
    <property type="entry name" value="P-loop containing nucleoside triphosphate hydrolases"/>
    <property type="match status" value="1"/>
</dbReference>
<evidence type="ECO:0000259" key="9">
    <source>
        <dbReference type="Pfam" id="PF02224"/>
    </source>
</evidence>
<dbReference type="HAMAP" id="MF_00238">
    <property type="entry name" value="Cytidyl_kinase_type1"/>
    <property type="match status" value="1"/>
</dbReference>
<keyword evidence="8" id="KW-0963">Cytoplasm</keyword>
<accession>A0A9D2MKD2</accession>
<proteinExistence type="inferred from homology"/>
<dbReference type="GO" id="GO:0036431">
    <property type="term" value="F:dCMP kinase activity"/>
    <property type="evidence" value="ECO:0007669"/>
    <property type="project" value="InterPro"/>
</dbReference>
<keyword evidence="5 8" id="KW-0067">ATP-binding</keyword>
<dbReference type="GO" id="GO:0006220">
    <property type="term" value="P:pyrimidine nucleotide metabolic process"/>
    <property type="evidence" value="ECO:0007669"/>
    <property type="project" value="UniProtKB-UniRule"/>
</dbReference>
<reference evidence="10" key="1">
    <citation type="journal article" date="2021" name="PeerJ">
        <title>Extensive microbial diversity within the chicken gut microbiome revealed by metagenomics and culture.</title>
        <authorList>
            <person name="Gilroy R."/>
            <person name="Ravi A."/>
            <person name="Getino M."/>
            <person name="Pursley I."/>
            <person name="Horton D.L."/>
            <person name="Alikhan N.F."/>
            <person name="Baker D."/>
            <person name="Gharbi K."/>
            <person name="Hall N."/>
            <person name="Watson M."/>
            <person name="Adriaenssens E.M."/>
            <person name="Foster-Nyarko E."/>
            <person name="Jarju S."/>
            <person name="Secka A."/>
            <person name="Antonio M."/>
            <person name="Oren A."/>
            <person name="Chaudhuri R.R."/>
            <person name="La Ragione R."/>
            <person name="Hildebrand F."/>
            <person name="Pallen M.J."/>
        </authorList>
    </citation>
    <scope>NUCLEOTIDE SEQUENCE</scope>
    <source>
        <strain evidence="10">CHK192-8294</strain>
    </source>
</reference>
<dbReference type="Pfam" id="PF02224">
    <property type="entry name" value="Cytidylate_kin"/>
    <property type="match status" value="1"/>
</dbReference>
<comment type="caution">
    <text evidence="10">The sequence shown here is derived from an EMBL/GenBank/DDBJ whole genome shotgun (WGS) entry which is preliminary data.</text>
</comment>
<keyword evidence="4 8" id="KW-0418">Kinase</keyword>
<evidence type="ECO:0000256" key="5">
    <source>
        <dbReference type="ARBA" id="ARBA00022840"/>
    </source>
</evidence>
<evidence type="ECO:0000256" key="2">
    <source>
        <dbReference type="ARBA" id="ARBA00022679"/>
    </source>
</evidence>
<protein>
    <recommendedName>
        <fullName evidence="8">Cytidylate kinase</fullName>
        <shortName evidence="8">CK</shortName>
        <ecNumber evidence="8">2.7.4.25</ecNumber>
    </recommendedName>
    <alternativeName>
        <fullName evidence="8">Cytidine monophosphate kinase</fullName>
        <shortName evidence="8">CMP kinase</shortName>
    </alternativeName>
</protein>
<dbReference type="InterPro" id="IPR003136">
    <property type="entry name" value="Cytidylate_kin"/>
</dbReference>
<evidence type="ECO:0000256" key="1">
    <source>
        <dbReference type="ARBA" id="ARBA00009427"/>
    </source>
</evidence>
<evidence type="ECO:0000313" key="11">
    <source>
        <dbReference type="Proteomes" id="UP000823921"/>
    </source>
</evidence>
<evidence type="ECO:0000256" key="6">
    <source>
        <dbReference type="ARBA" id="ARBA00047615"/>
    </source>
</evidence>
<dbReference type="PANTHER" id="PTHR21299:SF2">
    <property type="entry name" value="CYTIDYLATE KINASE"/>
    <property type="match status" value="1"/>
</dbReference>
<evidence type="ECO:0000313" key="10">
    <source>
        <dbReference type="EMBL" id="HJB80006.1"/>
    </source>
</evidence>